<dbReference type="Gene3D" id="3.40.50.300">
    <property type="entry name" value="P-loop containing nucleotide triphosphate hydrolases"/>
    <property type="match status" value="1"/>
</dbReference>
<reference evidence="1 2" key="1">
    <citation type="submission" date="2014-10" db="EMBL/GenBank/DDBJ databases">
        <title>Genome sequence of Clostridium aceticum DSM 1496.</title>
        <authorList>
            <person name="Poehlein A."/>
            <person name="Schiel-Bengelsdorf B."/>
            <person name="Gottschalk G."/>
            <person name="Duerre P."/>
            <person name="Daniel R."/>
        </authorList>
    </citation>
    <scope>NUCLEOTIDE SEQUENCE [LARGE SCALE GENOMIC DNA]</scope>
    <source>
        <strain evidence="1 2">DSM 1496</strain>
    </source>
</reference>
<dbReference type="InterPro" id="IPR027417">
    <property type="entry name" value="P-loop_NTPase"/>
</dbReference>
<protein>
    <submittedName>
        <fullName evidence="1">ABC-type multidrug transport system, ATpase component</fullName>
    </submittedName>
</protein>
<gene>
    <name evidence="1" type="ORF">CACET_c29870</name>
</gene>
<dbReference type="InterPro" id="IPR017871">
    <property type="entry name" value="ABC_transporter-like_CS"/>
</dbReference>
<dbReference type="Proteomes" id="UP000035704">
    <property type="component" value="Chromosome"/>
</dbReference>
<dbReference type="InterPro" id="IPR003593">
    <property type="entry name" value="AAA+_ATPase"/>
</dbReference>
<dbReference type="STRING" id="84022.CACET_c29870"/>
<dbReference type="PANTHER" id="PTHR42939:SF1">
    <property type="entry name" value="ABC TRANSPORTER ATP-BINDING PROTEIN ALBC-RELATED"/>
    <property type="match status" value="1"/>
</dbReference>
<dbReference type="OrthoDB" id="9775135at2"/>
<dbReference type="GO" id="GO:0005524">
    <property type="term" value="F:ATP binding"/>
    <property type="evidence" value="ECO:0007669"/>
    <property type="project" value="InterPro"/>
</dbReference>
<name>A0A0D8IBE9_9CLOT</name>
<dbReference type="PATRIC" id="fig|84022.5.peg.3886"/>
<accession>A0A0D8IBE9</accession>
<dbReference type="PANTHER" id="PTHR42939">
    <property type="entry name" value="ABC TRANSPORTER ATP-BINDING PROTEIN ALBC-RELATED"/>
    <property type="match status" value="1"/>
</dbReference>
<dbReference type="InterPro" id="IPR003439">
    <property type="entry name" value="ABC_transporter-like_ATP-bd"/>
</dbReference>
<dbReference type="InterPro" id="IPR051782">
    <property type="entry name" value="ABC_Transporter_VariousFunc"/>
</dbReference>
<dbReference type="Pfam" id="PF00005">
    <property type="entry name" value="ABC_tran"/>
    <property type="match status" value="1"/>
</dbReference>
<dbReference type="EMBL" id="CP009687">
    <property type="protein sequence ID" value="AKL96431.1"/>
    <property type="molecule type" value="Genomic_DNA"/>
</dbReference>
<dbReference type="GO" id="GO:0016887">
    <property type="term" value="F:ATP hydrolysis activity"/>
    <property type="evidence" value="ECO:0007669"/>
    <property type="project" value="InterPro"/>
</dbReference>
<dbReference type="KEGG" id="cace:CACET_c29870"/>
<sequence length="239" mass="26765">MLILKNVSKTYDKKKKAVDDISLEIKKGEIIGFIGPNGAGKTTTIKMITGMIAPTEGSIEINGLDISKTPVEAKKNFTFVPDHPTIFDAIKGIDYLNFMADIYEVSIKDRKDRIEKFTKAFQIYDALTQTVNSYSHGMRQKLLISGALLPNPNLFILDEPLVGLDPYSARILKDLMKEHCKKGGTIFFSSHGLEVVENLCHRVVMIHKGKLIACDVLENIKKSKDATLEEVFLEMTKDE</sequence>
<proteinExistence type="predicted"/>
<evidence type="ECO:0000313" key="1">
    <source>
        <dbReference type="EMBL" id="AKL96431.1"/>
    </source>
</evidence>
<evidence type="ECO:0000313" key="2">
    <source>
        <dbReference type="Proteomes" id="UP000035704"/>
    </source>
</evidence>
<dbReference type="AlphaFoldDB" id="A0A0D8IBE9"/>
<dbReference type="PROSITE" id="PS50893">
    <property type="entry name" value="ABC_TRANSPORTER_2"/>
    <property type="match status" value="1"/>
</dbReference>
<organism evidence="1 2">
    <name type="scientific">Clostridium aceticum</name>
    <dbReference type="NCBI Taxonomy" id="84022"/>
    <lineage>
        <taxon>Bacteria</taxon>
        <taxon>Bacillati</taxon>
        <taxon>Bacillota</taxon>
        <taxon>Clostridia</taxon>
        <taxon>Eubacteriales</taxon>
        <taxon>Clostridiaceae</taxon>
        <taxon>Clostridium</taxon>
    </lineage>
</organism>
<dbReference type="CDD" id="cd03230">
    <property type="entry name" value="ABC_DR_subfamily_A"/>
    <property type="match status" value="1"/>
</dbReference>
<dbReference type="SUPFAM" id="SSF52540">
    <property type="entry name" value="P-loop containing nucleoside triphosphate hydrolases"/>
    <property type="match status" value="1"/>
</dbReference>
<keyword evidence="2" id="KW-1185">Reference proteome</keyword>
<dbReference type="SMART" id="SM00382">
    <property type="entry name" value="AAA"/>
    <property type="match status" value="1"/>
</dbReference>
<dbReference type="PROSITE" id="PS00211">
    <property type="entry name" value="ABC_TRANSPORTER_1"/>
    <property type="match status" value="1"/>
</dbReference>
<dbReference type="RefSeq" id="WP_044824531.1">
    <property type="nucleotide sequence ID" value="NZ_CP009687.1"/>
</dbReference>